<organism evidence="9">
    <name type="scientific">Allomyces macrogynus</name>
    <dbReference type="NCBI Taxonomy" id="28583"/>
    <lineage>
        <taxon>Eukaryota</taxon>
        <taxon>Fungi</taxon>
        <taxon>Fungi incertae sedis</taxon>
        <taxon>Blastocladiomycota</taxon>
        <taxon>Blastocladiomycetes</taxon>
        <taxon>Blastocladiales</taxon>
        <taxon>Blastocladiaceae</taxon>
        <taxon>Allomyces</taxon>
    </lineage>
</organism>
<evidence type="ECO:0000259" key="8">
    <source>
        <dbReference type="Pfam" id="PF00361"/>
    </source>
</evidence>
<feature type="transmembrane region" description="Helical" evidence="7">
    <location>
        <begin position="164"/>
        <end position="184"/>
    </location>
</feature>
<keyword evidence="7 9" id="KW-0496">Mitochondrion</keyword>
<keyword evidence="7" id="KW-0813">Transport</keyword>
<feature type="transmembrane region" description="Helical" evidence="7">
    <location>
        <begin position="453"/>
        <end position="475"/>
    </location>
</feature>
<dbReference type="GeneID" id="801841"/>
<dbReference type="EC" id="7.1.1.2" evidence="7"/>
<keyword evidence="6 7" id="KW-0472">Membrane</keyword>
<dbReference type="GO" id="GO:0003954">
    <property type="term" value="F:NADH dehydrogenase activity"/>
    <property type="evidence" value="ECO:0007669"/>
    <property type="project" value="TreeGrafter"/>
</dbReference>
<evidence type="ECO:0000313" key="9">
    <source>
        <dbReference type="EMBL" id="AAC49242.1"/>
    </source>
</evidence>
<feature type="transmembrane region" description="Helical" evidence="7">
    <location>
        <begin position="358"/>
        <end position="379"/>
    </location>
</feature>
<keyword evidence="7" id="KW-0249">Electron transport</keyword>
<dbReference type="InterPro" id="IPR003918">
    <property type="entry name" value="NADH_UbQ_OxRdtase"/>
</dbReference>
<feature type="transmembrane region" description="Helical" evidence="7">
    <location>
        <begin position="210"/>
        <end position="232"/>
    </location>
</feature>
<dbReference type="RefSeq" id="NP_043741.1">
    <property type="nucleotide sequence ID" value="NC_001715.1"/>
</dbReference>
<reference evidence="9" key="1">
    <citation type="journal article" date="1996" name="J. Mol. Biol.">
        <title>The mitochondrial DNA of Allomyces macrogynus: the complete genomic sequence from an ancestral fungus.</title>
        <authorList>
            <person name="Paquin B."/>
            <person name="Lang B.F."/>
        </authorList>
    </citation>
    <scope>NUCLEOTIDE SEQUENCE</scope>
</reference>
<dbReference type="GO" id="GO:0042773">
    <property type="term" value="P:ATP synthesis coupled electron transport"/>
    <property type="evidence" value="ECO:0007669"/>
    <property type="project" value="InterPro"/>
</dbReference>
<accession>Q37401</accession>
<evidence type="ECO:0000256" key="1">
    <source>
        <dbReference type="ARBA" id="ARBA00003257"/>
    </source>
</evidence>
<comment type="function">
    <text evidence="1">Core subunit of the mitochondrial membrane respiratory chain NADH dehydrogenase (Complex I) that is believed to belong to the minimal assembly required for catalysis. Complex I functions in the transfer of electrons from NADH to the respiratory chain. The immediate electron acceptor for the enzyme is believed to be ubiquinone.</text>
</comment>
<comment type="function">
    <text evidence="7">Core subunit of the mitochondrial membrane respiratory chain NADH dehydrogenase (Complex I) which catalyzes electron transfer from NADH through the respiratory chain, using ubiquinone as an electron acceptor. Essential for the catalytic activity and assembly of complex I.</text>
</comment>
<proteinExistence type="inferred from homology"/>
<geneLocation type="mitochondrion" evidence="9"/>
<evidence type="ECO:0000256" key="4">
    <source>
        <dbReference type="ARBA" id="ARBA00022692"/>
    </source>
</evidence>
<keyword evidence="9" id="KW-0560">Oxidoreductase</keyword>
<keyword evidence="7" id="KW-0679">Respiratory chain</keyword>
<feature type="transmembrane region" description="Helical" evidence="7">
    <location>
        <begin position="385"/>
        <end position="403"/>
    </location>
</feature>
<dbReference type="InterPro" id="IPR001750">
    <property type="entry name" value="ND/Mrp_TM"/>
</dbReference>
<dbReference type="PIR" id="S63659">
    <property type="entry name" value="S63659"/>
</dbReference>
<evidence type="ECO:0000256" key="5">
    <source>
        <dbReference type="ARBA" id="ARBA00022989"/>
    </source>
</evidence>
<dbReference type="InterPro" id="IPR010227">
    <property type="entry name" value="NADH_Q_OxRdtase_chainM/4"/>
</dbReference>
<feature type="domain" description="NADH:quinone oxidoreductase/Mrp antiporter transmembrane" evidence="8">
    <location>
        <begin position="129"/>
        <end position="419"/>
    </location>
</feature>
<evidence type="ECO:0000256" key="7">
    <source>
        <dbReference type="RuleBase" id="RU003297"/>
    </source>
</evidence>
<dbReference type="GO" id="GO:0008137">
    <property type="term" value="F:NADH dehydrogenase (ubiquinone) activity"/>
    <property type="evidence" value="ECO:0007669"/>
    <property type="project" value="UniProtKB-UniRule"/>
</dbReference>
<keyword evidence="7" id="KW-0520">NAD</keyword>
<name>Q37401_ALLMA</name>
<feature type="transmembrane region" description="Helical" evidence="7">
    <location>
        <begin position="70"/>
        <end position="97"/>
    </location>
</feature>
<feature type="transmembrane region" description="Helical" evidence="7">
    <location>
        <begin position="31"/>
        <end position="50"/>
    </location>
</feature>
<dbReference type="GO" id="GO:0015990">
    <property type="term" value="P:electron transport coupled proton transport"/>
    <property type="evidence" value="ECO:0007669"/>
    <property type="project" value="TreeGrafter"/>
</dbReference>
<dbReference type="GO" id="GO:0048039">
    <property type="term" value="F:ubiquinone binding"/>
    <property type="evidence" value="ECO:0007669"/>
    <property type="project" value="TreeGrafter"/>
</dbReference>
<dbReference type="PRINTS" id="PR01437">
    <property type="entry name" value="NUOXDRDTASE4"/>
</dbReference>
<protein>
    <recommendedName>
        <fullName evidence="7">NADH-ubiquinone oxidoreductase chain 4</fullName>
        <ecNumber evidence="7">7.1.1.2</ecNumber>
    </recommendedName>
</protein>
<comment type="similarity">
    <text evidence="3 7">Belongs to the complex I subunit 4 family.</text>
</comment>
<evidence type="ECO:0000256" key="6">
    <source>
        <dbReference type="ARBA" id="ARBA00023136"/>
    </source>
</evidence>
<evidence type="ECO:0000256" key="3">
    <source>
        <dbReference type="ARBA" id="ARBA00009025"/>
    </source>
</evidence>
<evidence type="ECO:0000256" key="2">
    <source>
        <dbReference type="ARBA" id="ARBA00004141"/>
    </source>
</evidence>
<keyword evidence="4 7" id="KW-0812">Transmembrane</keyword>
<keyword evidence="7" id="KW-0830">Ubiquinone</keyword>
<feature type="transmembrane region" description="Helical" evidence="7">
    <location>
        <begin position="330"/>
        <end position="351"/>
    </location>
</feature>
<keyword evidence="5 7" id="KW-1133">Transmembrane helix</keyword>
<dbReference type="EMBL" id="U41288">
    <property type="protein sequence ID" value="AAC49242.1"/>
    <property type="molecule type" value="Genomic_DNA"/>
</dbReference>
<feature type="transmembrane region" description="Helical" evidence="7">
    <location>
        <begin position="109"/>
        <end position="126"/>
    </location>
</feature>
<feature type="transmembrane region" description="Helical" evidence="7">
    <location>
        <begin position="410"/>
        <end position="433"/>
    </location>
</feature>
<feature type="transmembrane region" description="Helical" evidence="7">
    <location>
        <begin position="244"/>
        <end position="264"/>
    </location>
</feature>
<feature type="transmembrane region" description="Helical" evidence="7">
    <location>
        <begin position="6"/>
        <end position="24"/>
    </location>
</feature>
<dbReference type="VEuPathDB" id="FungiDB:AlmafMp22"/>
<feature type="transmembrane region" description="Helical" evidence="7">
    <location>
        <begin position="132"/>
        <end position="152"/>
    </location>
</feature>
<dbReference type="Pfam" id="PF00361">
    <property type="entry name" value="Proton_antipo_M"/>
    <property type="match status" value="1"/>
</dbReference>
<dbReference type="GO" id="GO:0031966">
    <property type="term" value="C:mitochondrial membrane"/>
    <property type="evidence" value="ECO:0007669"/>
    <property type="project" value="UniProtKB-SubCell"/>
</dbReference>
<dbReference type="NCBIfam" id="TIGR01972">
    <property type="entry name" value="NDH_I_M"/>
    <property type="match status" value="1"/>
</dbReference>
<sequence>MLSTLIILPLVGALIIYLGESSFTNETRLRIALIIAGINFIISIGLWIQFDENTAQFQFVEDFGSLFGQGLCHLIIGVDGISLFFVILTSFLTIPIILTPPYNGESPTAYLITLLILESMLIAVFVVLDLLLFYICFETVLIPMFLIIGIWGSKVRKIMAAYHFFLYTLLGSLFMLLGIIVIYYQTGTTDYQYLLAVLGTAESSLTRENLLWLTFFLSFAVKVPMFPVYGWLPLAHSEAPTGGSMILAGILLKLSGYGFLRYSIPLFPNASNYFTPFVLTLAVIGILYSIFACFRQTDLKSVIAYSSISHMNIVIAAIFSDNIIGIEGALFMMISHGIVSSALFFCVGALYDRTGTRILAYYRGLTMVMPLFSLCFFILILNNMAVPGGIGFIGEFLCFLGIFKTNPIICLLASLSIVLGAAYNIFLTNRLLFGSLSKYFKSYNDLTRREFMILLPFVFLSILLGLCPNIILNAIHQSCSIF</sequence>
<gene>
    <name evidence="9" type="primary">nad4</name>
</gene>
<dbReference type="PANTHER" id="PTHR43507">
    <property type="entry name" value="NADH-UBIQUINONE OXIDOREDUCTASE CHAIN 4"/>
    <property type="match status" value="1"/>
</dbReference>
<dbReference type="PANTHER" id="PTHR43507:SF1">
    <property type="entry name" value="NADH-UBIQUINONE OXIDOREDUCTASE CHAIN 4"/>
    <property type="match status" value="1"/>
</dbReference>
<dbReference type="AlphaFoldDB" id="Q37401"/>
<comment type="catalytic activity">
    <reaction evidence="7">
        <text>a ubiquinone + NADH + 5 H(+)(in) = a ubiquinol + NAD(+) + 4 H(+)(out)</text>
        <dbReference type="Rhea" id="RHEA:29091"/>
        <dbReference type="Rhea" id="RHEA-COMP:9565"/>
        <dbReference type="Rhea" id="RHEA-COMP:9566"/>
        <dbReference type="ChEBI" id="CHEBI:15378"/>
        <dbReference type="ChEBI" id="CHEBI:16389"/>
        <dbReference type="ChEBI" id="CHEBI:17976"/>
        <dbReference type="ChEBI" id="CHEBI:57540"/>
        <dbReference type="ChEBI" id="CHEBI:57945"/>
        <dbReference type="EC" id="7.1.1.2"/>
    </reaction>
</comment>
<feature type="transmembrane region" description="Helical" evidence="7">
    <location>
        <begin position="270"/>
        <end position="290"/>
    </location>
</feature>
<feature type="transmembrane region" description="Helical" evidence="7">
    <location>
        <begin position="302"/>
        <end position="324"/>
    </location>
</feature>
<comment type="subcellular location">
    <subcellularLocation>
        <location evidence="2">Membrane</location>
        <topology evidence="2">Multi-pass membrane protein</topology>
    </subcellularLocation>
    <subcellularLocation>
        <location evidence="7">Mitochondrion membrane</location>
        <topology evidence="7">Multi-pass membrane protein</topology>
    </subcellularLocation>
</comment>